<dbReference type="Pfam" id="PF01381">
    <property type="entry name" value="HTH_3"/>
    <property type="match status" value="1"/>
</dbReference>
<dbReference type="EMBL" id="NIPR01000022">
    <property type="protein sequence ID" value="PMD70287.1"/>
    <property type="molecule type" value="Genomic_DNA"/>
</dbReference>
<name>A0A2N7AU22_9LACO</name>
<dbReference type="AlphaFoldDB" id="A0A2N7AU22"/>
<dbReference type="InterPro" id="IPR010982">
    <property type="entry name" value="Lambda_DNA-bd_dom_sf"/>
</dbReference>
<proteinExistence type="predicted"/>
<sequence>MDMSDNRIPIRAKHTLRDLRVRAGLNQTTASERLKISKPTLQKWEKDSSDLRISEINRVTNIYNIPQDYIFFGSNHAFSKKIKK</sequence>
<evidence type="ECO:0000313" key="3">
    <source>
        <dbReference type="Proteomes" id="UP000235649"/>
    </source>
</evidence>
<gene>
    <name evidence="2" type="ORF">CBP76_07285</name>
</gene>
<comment type="caution">
    <text evidence="2">The sequence shown here is derived from an EMBL/GenBank/DDBJ whole genome shotgun (WGS) entry which is preliminary data.</text>
</comment>
<accession>A0A2N7AU22</accession>
<dbReference type="SUPFAM" id="SSF47413">
    <property type="entry name" value="lambda repressor-like DNA-binding domains"/>
    <property type="match status" value="1"/>
</dbReference>
<dbReference type="Proteomes" id="UP000235649">
    <property type="component" value="Unassembled WGS sequence"/>
</dbReference>
<organism evidence="2 3">
    <name type="scientific">Companilactobacillus nuruki</name>
    <dbReference type="NCBI Taxonomy" id="1993540"/>
    <lineage>
        <taxon>Bacteria</taxon>
        <taxon>Bacillati</taxon>
        <taxon>Bacillota</taxon>
        <taxon>Bacilli</taxon>
        <taxon>Lactobacillales</taxon>
        <taxon>Lactobacillaceae</taxon>
        <taxon>Companilactobacillus</taxon>
    </lineage>
</organism>
<dbReference type="OrthoDB" id="1798756at2"/>
<reference evidence="2 3" key="1">
    <citation type="submission" date="2017-05" db="EMBL/GenBank/DDBJ databases">
        <title>Lactobacillus nurukis nov., sp. nov., isolated from nuruk.</title>
        <authorList>
            <person name="Kim S.-J."/>
        </authorList>
    </citation>
    <scope>NUCLEOTIDE SEQUENCE [LARGE SCALE GENOMIC DNA]</scope>
    <source>
        <strain evidence="2 3">SYF10-1a</strain>
    </source>
</reference>
<dbReference type="PROSITE" id="PS50943">
    <property type="entry name" value="HTH_CROC1"/>
    <property type="match status" value="1"/>
</dbReference>
<dbReference type="SMART" id="SM00530">
    <property type="entry name" value="HTH_XRE"/>
    <property type="match status" value="1"/>
</dbReference>
<evidence type="ECO:0000259" key="1">
    <source>
        <dbReference type="PROSITE" id="PS50943"/>
    </source>
</evidence>
<dbReference type="InterPro" id="IPR001387">
    <property type="entry name" value="Cro/C1-type_HTH"/>
</dbReference>
<keyword evidence="3" id="KW-1185">Reference proteome</keyword>
<protein>
    <submittedName>
        <fullName evidence="2">Transcriptional regulator</fullName>
    </submittedName>
</protein>
<evidence type="ECO:0000313" key="2">
    <source>
        <dbReference type="EMBL" id="PMD70287.1"/>
    </source>
</evidence>
<dbReference type="GO" id="GO:0003677">
    <property type="term" value="F:DNA binding"/>
    <property type="evidence" value="ECO:0007669"/>
    <property type="project" value="InterPro"/>
</dbReference>
<dbReference type="CDD" id="cd00093">
    <property type="entry name" value="HTH_XRE"/>
    <property type="match status" value="1"/>
</dbReference>
<feature type="domain" description="HTH cro/C1-type" evidence="1">
    <location>
        <begin position="16"/>
        <end position="70"/>
    </location>
</feature>
<dbReference type="Gene3D" id="1.10.260.40">
    <property type="entry name" value="lambda repressor-like DNA-binding domains"/>
    <property type="match status" value="1"/>
</dbReference>